<dbReference type="InterPro" id="IPR040576">
    <property type="entry name" value="DLP_helical"/>
</dbReference>
<name>A0ABQ5JLT2_9LACO</name>
<evidence type="ECO:0000259" key="2">
    <source>
        <dbReference type="Pfam" id="PF18709"/>
    </source>
</evidence>
<feature type="domain" description="Dynamin-like helical" evidence="2">
    <location>
        <begin position="207"/>
        <end position="532"/>
    </location>
</feature>
<dbReference type="Pfam" id="PF01926">
    <property type="entry name" value="MMR_HSR1"/>
    <property type="match status" value="1"/>
</dbReference>
<comment type="caution">
    <text evidence="3">The sequence shown here is derived from an EMBL/GenBank/DDBJ whole genome shotgun (WGS) entry which is preliminary data.</text>
</comment>
<accession>A0ABQ5JLT2</accession>
<evidence type="ECO:0000313" key="4">
    <source>
        <dbReference type="Proteomes" id="UP001055149"/>
    </source>
</evidence>
<dbReference type="Gene3D" id="3.40.50.300">
    <property type="entry name" value="P-loop containing nucleotide triphosphate hydrolases"/>
    <property type="match status" value="1"/>
</dbReference>
<dbReference type="NCBIfam" id="NF041922">
    <property type="entry name" value="DLP_LeoA_gen"/>
    <property type="match status" value="1"/>
</dbReference>
<dbReference type="InterPro" id="IPR006073">
    <property type="entry name" value="GTP-bd"/>
</dbReference>
<evidence type="ECO:0000259" key="1">
    <source>
        <dbReference type="Pfam" id="PF01926"/>
    </source>
</evidence>
<protein>
    <recommendedName>
        <fullName evidence="5">Labile enterotoxin output A</fullName>
    </recommendedName>
</protein>
<dbReference type="SUPFAM" id="SSF52540">
    <property type="entry name" value="P-loop containing nucleoside triphosphate hydrolases"/>
    <property type="match status" value="1"/>
</dbReference>
<dbReference type="Proteomes" id="UP001055149">
    <property type="component" value="Unassembled WGS sequence"/>
</dbReference>
<dbReference type="InterPro" id="IPR027417">
    <property type="entry name" value="P-loop_NTPase"/>
</dbReference>
<keyword evidence="4" id="KW-1185">Reference proteome</keyword>
<proteinExistence type="predicted"/>
<feature type="domain" description="G" evidence="1">
    <location>
        <begin position="56"/>
        <end position="157"/>
    </location>
</feature>
<reference evidence="3" key="1">
    <citation type="journal article" date="2022" name="Int. J. Syst. Evol. Microbiol.">
        <title>A novel species of lactic acid bacteria, Ligilactobacillus pabuli sp. nov., isolated from alfalfa silage.</title>
        <authorList>
            <person name="Tohno M."/>
            <person name="Tanizawa Y."/>
            <person name="Sawada H."/>
            <person name="Sakamoto M."/>
            <person name="Ohkuma M."/>
            <person name="Kobayashi H."/>
        </authorList>
    </citation>
    <scope>NUCLEOTIDE SEQUENCE</scope>
    <source>
        <strain evidence="3">AF129</strain>
    </source>
</reference>
<organism evidence="3 4">
    <name type="scientific">Ligilactobacillus pabuli</name>
    <dbReference type="NCBI Taxonomy" id="2886039"/>
    <lineage>
        <taxon>Bacteria</taxon>
        <taxon>Bacillati</taxon>
        <taxon>Bacillota</taxon>
        <taxon>Bacilli</taxon>
        <taxon>Lactobacillales</taxon>
        <taxon>Lactobacillaceae</taxon>
        <taxon>Ligilactobacillus</taxon>
    </lineage>
</organism>
<dbReference type="RefSeq" id="WP_244055480.1">
    <property type="nucleotide sequence ID" value="NZ_BQXH01000012.1"/>
</dbReference>
<evidence type="ECO:0008006" key="5">
    <source>
        <dbReference type="Google" id="ProtNLM"/>
    </source>
</evidence>
<evidence type="ECO:0000313" key="3">
    <source>
        <dbReference type="EMBL" id="GKS81735.1"/>
    </source>
</evidence>
<dbReference type="Pfam" id="PF18709">
    <property type="entry name" value="DLP_helical"/>
    <property type="match status" value="1"/>
</dbReference>
<gene>
    <name evidence="3" type="ORF">LPAF129_14210</name>
</gene>
<sequence length="555" mass="63750">METIEQFKQEQAKTIEILERLLEFVKEGQRFDVTDKEGLLTKISAGINDVKSSKLKVVLVGGFSEGKTSIAAAWSGNYDPDTMKIDISESSDEVQVYHLSDFDLIDTPGLFGFKETENQVKYKEITRRYVSEANLLLYVMSPNNPIKNSHKAELNWLFKDLNLLSRVVFVLSRFDEEVDLEDKDEYQERLKIKKENIMSRLRDFGIISESQEVPIVAVAANPFGEGFEYWLSNIEEYNEISHIPDLQIATTNQIKNSGGENALVLATSQSIIKDVIQKQMPIVQQKMVTVVEEINRFKDAMSDIQKEQNKSEKSINAARLDLKDYITELFTDLILQVKGTDMQTIEDFFEKNIGDEGIVLETNIQNEFERQLGKISHEISKTEINFDSSLSHYNSMVGDLTLKGIKAGGEFLKNTKVSNNTVLAARKFLMPSFKFKPWGAIKLASNISKGVNVVSSFIGIGLELWDSYSEVKKQEKFKEMKNSIKESLSEQRKDYIEFINNSDQFFDEFFPEYNNLLSRINEMEMEMTERESFINEFRHWELEGKSIEADFEVIS</sequence>
<dbReference type="InterPro" id="IPR049678">
    <property type="entry name" value="LeoA-like"/>
</dbReference>
<dbReference type="EMBL" id="BQXH01000012">
    <property type="protein sequence ID" value="GKS81735.1"/>
    <property type="molecule type" value="Genomic_DNA"/>
</dbReference>